<evidence type="ECO:0000313" key="13">
    <source>
        <dbReference type="Proteomes" id="UP000597444"/>
    </source>
</evidence>
<dbReference type="GO" id="GO:0005524">
    <property type="term" value="F:ATP binding"/>
    <property type="evidence" value="ECO:0007669"/>
    <property type="project" value="UniProtKB-KW"/>
</dbReference>
<keyword evidence="3" id="KW-1003">Cell membrane</keyword>
<dbReference type="GO" id="GO:0016887">
    <property type="term" value="F:ATP hydrolysis activity"/>
    <property type="evidence" value="ECO:0007669"/>
    <property type="project" value="InterPro"/>
</dbReference>
<reference evidence="12" key="1">
    <citation type="submission" date="2020-10" db="EMBL/GenBank/DDBJ databases">
        <title>Taxonomic study of unclassified bacteria belonging to the class Ktedonobacteria.</title>
        <authorList>
            <person name="Yabe S."/>
            <person name="Wang C.M."/>
            <person name="Zheng Y."/>
            <person name="Sakai Y."/>
            <person name="Cavaletti L."/>
            <person name="Monciardini P."/>
            <person name="Donadio S."/>
        </authorList>
    </citation>
    <scope>NUCLEOTIDE SEQUENCE</scope>
    <source>
        <strain evidence="12">ID150040</strain>
    </source>
</reference>
<keyword evidence="8 9" id="KW-0472">Membrane</keyword>
<dbReference type="PROSITE" id="PS50893">
    <property type="entry name" value="ABC_TRANSPORTER_2"/>
    <property type="match status" value="1"/>
</dbReference>
<dbReference type="Pfam" id="PF00664">
    <property type="entry name" value="ABC_membrane"/>
    <property type="match status" value="1"/>
</dbReference>
<dbReference type="Proteomes" id="UP000597444">
    <property type="component" value="Unassembled WGS sequence"/>
</dbReference>
<protein>
    <submittedName>
        <fullName evidence="12">Multidrug ABC transporter permease</fullName>
    </submittedName>
</protein>
<accession>A0A8J3I984</accession>
<keyword evidence="4 9" id="KW-0812">Transmembrane</keyword>
<dbReference type="InterPro" id="IPR027417">
    <property type="entry name" value="P-loop_NTPase"/>
</dbReference>
<dbReference type="InterPro" id="IPR011527">
    <property type="entry name" value="ABC1_TM_dom"/>
</dbReference>
<feature type="domain" description="ABC transporter" evidence="10">
    <location>
        <begin position="382"/>
        <end position="626"/>
    </location>
</feature>
<evidence type="ECO:0000256" key="9">
    <source>
        <dbReference type="SAM" id="Phobius"/>
    </source>
</evidence>
<evidence type="ECO:0000256" key="1">
    <source>
        <dbReference type="ARBA" id="ARBA00004651"/>
    </source>
</evidence>
<evidence type="ECO:0000259" key="10">
    <source>
        <dbReference type="PROSITE" id="PS50893"/>
    </source>
</evidence>
<evidence type="ECO:0000256" key="8">
    <source>
        <dbReference type="ARBA" id="ARBA00023136"/>
    </source>
</evidence>
<dbReference type="InterPro" id="IPR036640">
    <property type="entry name" value="ABC1_TM_sf"/>
</dbReference>
<dbReference type="FunFam" id="3.40.50.300:FF:000221">
    <property type="entry name" value="Multidrug ABC transporter ATP-binding protein"/>
    <property type="match status" value="1"/>
</dbReference>
<feature type="transmembrane region" description="Helical" evidence="9">
    <location>
        <begin position="289"/>
        <end position="309"/>
    </location>
</feature>
<dbReference type="InterPro" id="IPR017871">
    <property type="entry name" value="ABC_transporter-like_CS"/>
</dbReference>
<keyword evidence="5" id="KW-0547">Nucleotide-binding</keyword>
<dbReference type="InterPro" id="IPR003593">
    <property type="entry name" value="AAA+_ATPase"/>
</dbReference>
<keyword evidence="2" id="KW-0813">Transport</keyword>
<evidence type="ECO:0000256" key="6">
    <source>
        <dbReference type="ARBA" id="ARBA00022840"/>
    </source>
</evidence>
<keyword evidence="6" id="KW-0067">ATP-binding</keyword>
<dbReference type="InterPro" id="IPR039421">
    <property type="entry name" value="Type_1_exporter"/>
</dbReference>
<dbReference type="PANTHER" id="PTHR43394:SF1">
    <property type="entry name" value="ATP-BINDING CASSETTE SUB-FAMILY B MEMBER 10, MITOCHONDRIAL"/>
    <property type="match status" value="1"/>
</dbReference>
<feature type="domain" description="ABC transmembrane type-1" evidence="11">
    <location>
        <begin position="55"/>
        <end position="347"/>
    </location>
</feature>
<evidence type="ECO:0000313" key="12">
    <source>
        <dbReference type="EMBL" id="GHO91214.1"/>
    </source>
</evidence>
<dbReference type="EMBL" id="BNJK01000001">
    <property type="protein sequence ID" value="GHO91214.1"/>
    <property type="molecule type" value="Genomic_DNA"/>
</dbReference>
<dbReference type="SUPFAM" id="SSF90123">
    <property type="entry name" value="ABC transporter transmembrane region"/>
    <property type="match status" value="1"/>
</dbReference>
<dbReference type="AlphaFoldDB" id="A0A8J3I984"/>
<keyword evidence="7 9" id="KW-1133">Transmembrane helix</keyword>
<sequence>MIYISPFDPNAQRDERKKPPLRERLHNLAQSIRGSIVGIGQVLKLVWETNQLLTLGLGLFTLLQASTPALSIYITKLLIDTITAGIQHGSAAGSYLPTILLLAIIQLIISGLSNLFSTLSNTYRQLLQTATANRIQYMIMEHANTLDLTFFEQAQFYDKLRNAQQEAGFRPVVMVDGVFDLLRNLCTFLSMVALLVQLQWFLAVIALLTPIPAFISDARYGREGFKLTQKQATSQRLMYYLTHLMTTDTYHKEIKIFDLGGFFLERFQTTATRFYNENRNLLTRRSLSGFLWGLLTVLASSGTFLYVAIRALYGLITLGDVTLYTQAANSVQNTFQSLLNDINSMYENNLYLSTLFELLAFTPDITSPERPEPLRQPFEQGIEFRHVTFSYPEAEQPALRDVSFVISPGETLAVVGRNGAGKTTLVKLLARLYDPQEGQIFVNGRDIRDYDLSELRTEIGVIFQDYVRYYLTAQENIGIGKLAYLEDHIAVETAAAKSGADEIIAKLPDGYHSMLGNWFKGVGGKGHELSGGEWQKIALARGFMRNSQLLILDEPTASLDAKAEYELFSQIRELTRGRTAIFISHRFSTVRLADHIIVVENGSVIEYGNHNELLALNGHYAELFNLQAEAYR</sequence>
<evidence type="ECO:0000256" key="5">
    <source>
        <dbReference type="ARBA" id="ARBA00022741"/>
    </source>
</evidence>
<comment type="subcellular location">
    <subcellularLocation>
        <location evidence="1">Cell membrane</location>
        <topology evidence="1">Multi-pass membrane protein</topology>
    </subcellularLocation>
</comment>
<dbReference type="PROSITE" id="PS00211">
    <property type="entry name" value="ABC_TRANSPORTER_1"/>
    <property type="match status" value="1"/>
</dbReference>
<evidence type="ECO:0000259" key="11">
    <source>
        <dbReference type="PROSITE" id="PS50929"/>
    </source>
</evidence>
<gene>
    <name evidence="12" type="ORF">KSF_012620</name>
</gene>
<dbReference type="SMART" id="SM00382">
    <property type="entry name" value="AAA"/>
    <property type="match status" value="1"/>
</dbReference>
<organism evidence="12 13">
    <name type="scientific">Reticulibacter mediterranei</name>
    <dbReference type="NCBI Taxonomy" id="2778369"/>
    <lineage>
        <taxon>Bacteria</taxon>
        <taxon>Bacillati</taxon>
        <taxon>Chloroflexota</taxon>
        <taxon>Ktedonobacteria</taxon>
        <taxon>Ktedonobacterales</taxon>
        <taxon>Reticulibacteraceae</taxon>
        <taxon>Reticulibacter</taxon>
    </lineage>
</organism>
<dbReference type="PROSITE" id="PS50929">
    <property type="entry name" value="ABC_TM1F"/>
    <property type="match status" value="1"/>
</dbReference>
<evidence type="ECO:0000256" key="7">
    <source>
        <dbReference type="ARBA" id="ARBA00022989"/>
    </source>
</evidence>
<dbReference type="GO" id="GO:0005886">
    <property type="term" value="C:plasma membrane"/>
    <property type="evidence" value="ECO:0007669"/>
    <property type="project" value="UniProtKB-SubCell"/>
</dbReference>
<dbReference type="Gene3D" id="3.40.50.300">
    <property type="entry name" value="P-loop containing nucleotide triphosphate hydrolases"/>
    <property type="match status" value="1"/>
</dbReference>
<dbReference type="InterPro" id="IPR003439">
    <property type="entry name" value="ABC_transporter-like_ATP-bd"/>
</dbReference>
<dbReference type="SUPFAM" id="SSF52540">
    <property type="entry name" value="P-loop containing nucleoside triphosphate hydrolases"/>
    <property type="match status" value="1"/>
</dbReference>
<name>A0A8J3I984_9CHLR</name>
<evidence type="ECO:0000256" key="4">
    <source>
        <dbReference type="ARBA" id="ARBA00022692"/>
    </source>
</evidence>
<feature type="transmembrane region" description="Helical" evidence="9">
    <location>
        <begin position="95"/>
        <end position="116"/>
    </location>
</feature>
<dbReference type="GO" id="GO:0015421">
    <property type="term" value="F:ABC-type oligopeptide transporter activity"/>
    <property type="evidence" value="ECO:0007669"/>
    <property type="project" value="TreeGrafter"/>
</dbReference>
<comment type="caution">
    <text evidence="12">The sequence shown here is derived from an EMBL/GenBank/DDBJ whole genome shotgun (WGS) entry which is preliminary data.</text>
</comment>
<dbReference type="PANTHER" id="PTHR43394">
    <property type="entry name" value="ATP-DEPENDENT PERMEASE MDL1, MITOCHONDRIAL"/>
    <property type="match status" value="1"/>
</dbReference>
<proteinExistence type="predicted"/>
<dbReference type="Gene3D" id="1.20.1560.10">
    <property type="entry name" value="ABC transporter type 1, transmembrane domain"/>
    <property type="match status" value="1"/>
</dbReference>
<feature type="transmembrane region" description="Helical" evidence="9">
    <location>
        <begin position="188"/>
        <end position="215"/>
    </location>
</feature>
<evidence type="ECO:0000256" key="3">
    <source>
        <dbReference type="ARBA" id="ARBA00022475"/>
    </source>
</evidence>
<dbReference type="RefSeq" id="WP_220202124.1">
    <property type="nucleotide sequence ID" value="NZ_BNJK01000001.1"/>
</dbReference>
<keyword evidence="13" id="KW-1185">Reference proteome</keyword>
<evidence type="ECO:0000256" key="2">
    <source>
        <dbReference type="ARBA" id="ARBA00022448"/>
    </source>
</evidence>
<feature type="transmembrane region" description="Helical" evidence="9">
    <location>
        <begin position="52"/>
        <end position="74"/>
    </location>
</feature>
<dbReference type="Pfam" id="PF00005">
    <property type="entry name" value="ABC_tran"/>
    <property type="match status" value="1"/>
</dbReference>